<keyword evidence="3" id="KW-0804">Transcription</keyword>
<dbReference type="PRINTS" id="PR00455">
    <property type="entry name" value="HTHTETR"/>
</dbReference>
<dbReference type="EMBL" id="WITK01000005">
    <property type="protein sequence ID" value="MQW91668.1"/>
    <property type="molecule type" value="Genomic_DNA"/>
</dbReference>
<keyword evidence="8" id="KW-1185">Reference proteome</keyword>
<evidence type="ECO:0000256" key="4">
    <source>
        <dbReference type="PROSITE-ProRule" id="PRU00335"/>
    </source>
</evidence>
<sequence length="186" mass="21394">MSKSAIKILNTAEALFNQHSFSSVGVDLIRDESGCSKTTLYTHFTNKQHLVEAVLARRDQRFRANLIETIGDTTGLDALEKIFDWHIAWFQADHFKGCLFVRATAEADQQDNAIQHIAKQHKSWLYQVVQQHSQRLKNAEQVTLLFYTQLEGLISRCLVEGFHLEQVNQQKKLIFQLIALLQNQTL</sequence>
<dbReference type="Proteomes" id="UP000327478">
    <property type="component" value="Chromosome"/>
</dbReference>
<evidence type="ECO:0000256" key="3">
    <source>
        <dbReference type="ARBA" id="ARBA00023163"/>
    </source>
</evidence>
<dbReference type="EMBL" id="CP045650">
    <property type="protein sequence ID" value="QGA11609.1"/>
    <property type="molecule type" value="Genomic_DNA"/>
</dbReference>
<gene>
    <name evidence="7" type="ORF">GFH30_09530</name>
    <name evidence="6" type="ORF">GHJ48_04520</name>
</gene>
<organism evidence="6 9">
    <name type="scientific">Acinetobacter wanghuae</name>
    <dbReference type="NCBI Taxonomy" id="2662362"/>
    <lineage>
        <taxon>Bacteria</taxon>
        <taxon>Pseudomonadati</taxon>
        <taxon>Pseudomonadota</taxon>
        <taxon>Gammaproteobacteria</taxon>
        <taxon>Moraxellales</taxon>
        <taxon>Moraxellaceae</taxon>
        <taxon>Acinetobacter</taxon>
    </lineage>
</organism>
<dbReference type="PANTHER" id="PTHR47506">
    <property type="entry name" value="TRANSCRIPTIONAL REGULATORY PROTEIN"/>
    <property type="match status" value="1"/>
</dbReference>
<dbReference type="SUPFAM" id="SSF46689">
    <property type="entry name" value="Homeodomain-like"/>
    <property type="match status" value="1"/>
</dbReference>
<evidence type="ECO:0000313" key="7">
    <source>
        <dbReference type="EMBL" id="QGA11609.1"/>
    </source>
</evidence>
<evidence type="ECO:0000256" key="2">
    <source>
        <dbReference type="ARBA" id="ARBA00023125"/>
    </source>
</evidence>
<evidence type="ECO:0000256" key="1">
    <source>
        <dbReference type="ARBA" id="ARBA00023015"/>
    </source>
</evidence>
<dbReference type="InterPro" id="IPR036271">
    <property type="entry name" value="Tet_transcr_reg_TetR-rel_C_sf"/>
</dbReference>
<name>A0A5Q0P3B2_9GAMM</name>
<dbReference type="Gene3D" id="1.10.357.10">
    <property type="entry name" value="Tetracycline Repressor, domain 2"/>
    <property type="match status" value="1"/>
</dbReference>
<keyword evidence="1" id="KW-0805">Transcription regulation</keyword>
<evidence type="ECO:0000313" key="8">
    <source>
        <dbReference type="Proteomes" id="UP000327478"/>
    </source>
</evidence>
<dbReference type="SUPFAM" id="SSF48498">
    <property type="entry name" value="Tetracyclin repressor-like, C-terminal domain"/>
    <property type="match status" value="1"/>
</dbReference>
<protein>
    <submittedName>
        <fullName evidence="6">TetR family transcriptional regulator</fullName>
    </submittedName>
</protein>
<dbReference type="PANTHER" id="PTHR47506:SF1">
    <property type="entry name" value="HTH-TYPE TRANSCRIPTIONAL REGULATOR YJDC"/>
    <property type="match status" value="1"/>
</dbReference>
<proteinExistence type="predicted"/>
<dbReference type="InterPro" id="IPR001647">
    <property type="entry name" value="HTH_TetR"/>
</dbReference>
<keyword evidence="2 4" id="KW-0238">DNA-binding</keyword>
<dbReference type="PROSITE" id="PS50977">
    <property type="entry name" value="HTH_TETR_2"/>
    <property type="match status" value="1"/>
</dbReference>
<feature type="DNA-binding region" description="H-T-H motif" evidence="4">
    <location>
        <begin position="25"/>
        <end position="44"/>
    </location>
</feature>
<dbReference type="RefSeq" id="WP_153372100.1">
    <property type="nucleotide sequence ID" value="NZ_CP045650.1"/>
</dbReference>
<dbReference type="Pfam" id="PF00440">
    <property type="entry name" value="TetR_N"/>
    <property type="match status" value="1"/>
</dbReference>
<accession>A0A5Q0P3B2</accession>
<feature type="domain" description="HTH tetR-type" evidence="5">
    <location>
        <begin position="2"/>
        <end position="62"/>
    </location>
</feature>
<evidence type="ECO:0000259" key="5">
    <source>
        <dbReference type="PROSITE" id="PS50977"/>
    </source>
</evidence>
<reference evidence="8 9" key="1">
    <citation type="submission" date="2019-10" db="EMBL/GenBank/DDBJ databases">
        <authorList>
            <person name="Dong K."/>
        </authorList>
    </citation>
    <scope>NUCLEOTIDE SEQUENCE [LARGE SCALE GENOMIC DNA]</scope>
    <source>
        <strain evidence="8">dk386</strain>
        <strain evidence="7">Dk386</strain>
        <strain evidence="6">Dk771</strain>
        <strain evidence="9">dk771</strain>
    </source>
</reference>
<dbReference type="AlphaFoldDB" id="A0A5Q0P3B2"/>
<dbReference type="InterPro" id="IPR009057">
    <property type="entry name" value="Homeodomain-like_sf"/>
</dbReference>
<evidence type="ECO:0000313" key="9">
    <source>
        <dbReference type="Proteomes" id="UP000480556"/>
    </source>
</evidence>
<dbReference type="GO" id="GO:0003677">
    <property type="term" value="F:DNA binding"/>
    <property type="evidence" value="ECO:0007669"/>
    <property type="project" value="UniProtKB-UniRule"/>
</dbReference>
<dbReference type="Proteomes" id="UP000480556">
    <property type="component" value="Unassembled WGS sequence"/>
</dbReference>
<evidence type="ECO:0000313" key="6">
    <source>
        <dbReference type="EMBL" id="MQW91668.1"/>
    </source>
</evidence>